<dbReference type="PANTHER" id="PTHR43975:SF2">
    <property type="entry name" value="EG:BACR7A4.14 PROTEIN-RELATED"/>
    <property type="match status" value="1"/>
</dbReference>
<dbReference type="InterPro" id="IPR036291">
    <property type="entry name" value="NAD(P)-bd_dom_sf"/>
</dbReference>
<proteinExistence type="predicted"/>
<dbReference type="Gene3D" id="3.40.50.720">
    <property type="entry name" value="NAD(P)-binding Rossmann-like Domain"/>
    <property type="match status" value="1"/>
</dbReference>
<reference evidence="1 2" key="2">
    <citation type="journal article" date="2019" name="G3 (Bethesda)">
        <title>Hybrid Assembly of the Genome of the Entomopathogenic Nematode Steinernema carpocapsae Identifies the X-Chromosome.</title>
        <authorList>
            <person name="Serra L."/>
            <person name="Macchietto M."/>
            <person name="Macias-Munoz A."/>
            <person name="McGill C.J."/>
            <person name="Rodriguez I.M."/>
            <person name="Rodriguez B."/>
            <person name="Murad R."/>
            <person name="Mortazavi A."/>
        </authorList>
    </citation>
    <scope>NUCLEOTIDE SEQUENCE [LARGE SCALE GENOMIC DNA]</scope>
    <source>
        <strain evidence="1 2">ALL</strain>
    </source>
</reference>
<dbReference type="PRINTS" id="PR00080">
    <property type="entry name" value="SDRFAMILY"/>
</dbReference>
<dbReference type="Proteomes" id="UP000298663">
    <property type="component" value="Unassembled WGS sequence"/>
</dbReference>
<dbReference type="InterPro" id="IPR002347">
    <property type="entry name" value="SDR_fam"/>
</dbReference>
<evidence type="ECO:0000313" key="2">
    <source>
        <dbReference type="Proteomes" id="UP000298663"/>
    </source>
</evidence>
<dbReference type="AlphaFoldDB" id="A0A4U5NGU2"/>
<keyword evidence="2" id="KW-1185">Reference proteome</keyword>
<dbReference type="PRINTS" id="PR00081">
    <property type="entry name" value="GDHRDH"/>
</dbReference>
<comment type="caution">
    <text evidence="1">The sequence shown here is derived from an EMBL/GenBank/DDBJ whole genome shotgun (WGS) entry which is preliminary data.</text>
</comment>
<dbReference type="Pfam" id="PF13561">
    <property type="entry name" value="adh_short_C2"/>
    <property type="match status" value="1"/>
</dbReference>
<protein>
    <submittedName>
        <fullName evidence="1">Uncharacterized protein</fullName>
    </submittedName>
</protein>
<accession>A0A4U5NGU2</accession>
<dbReference type="SUPFAM" id="SSF51735">
    <property type="entry name" value="NAD(P)-binding Rossmann-fold domains"/>
    <property type="match status" value="1"/>
</dbReference>
<gene>
    <name evidence="1" type="ORF">L596_016041</name>
</gene>
<evidence type="ECO:0000313" key="1">
    <source>
        <dbReference type="EMBL" id="TKR82299.1"/>
    </source>
</evidence>
<organism evidence="1 2">
    <name type="scientific">Steinernema carpocapsae</name>
    <name type="common">Entomopathogenic nematode</name>
    <dbReference type="NCBI Taxonomy" id="34508"/>
    <lineage>
        <taxon>Eukaryota</taxon>
        <taxon>Metazoa</taxon>
        <taxon>Ecdysozoa</taxon>
        <taxon>Nematoda</taxon>
        <taxon>Chromadorea</taxon>
        <taxon>Rhabditida</taxon>
        <taxon>Tylenchina</taxon>
        <taxon>Panagrolaimomorpha</taxon>
        <taxon>Strongyloidoidea</taxon>
        <taxon>Steinernematidae</taxon>
        <taxon>Steinernema</taxon>
    </lineage>
</organism>
<dbReference type="STRING" id="34508.A0A4U5NGU2"/>
<name>A0A4U5NGU2_STECR</name>
<reference evidence="1 2" key="1">
    <citation type="journal article" date="2015" name="Genome Biol.">
        <title>Comparative genomics of Steinernema reveals deeply conserved gene regulatory networks.</title>
        <authorList>
            <person name="Dillman A.R."/>
            <person name="Macchietto M."/>
            <person name="Porter C.F."/>
            <person name="Rogers A."/>
            <person name="Williams B."/>
            <person name="Antoshechkin I."/>
            <person name="Lee M.M."/>
            <person name="Goodwin Z."/>
            <person name="Lu X."/>
            <person name="Lewis E.E."/>
            <person name="Goodrich-Blair H."/>
            <person name="Stock S.P."/>
            <person name="Adams B.J."/>
            <person name="Sternberg P.W."/>
            <person name="Mortazavi A."/>
        </authorList>
    </citation>
    <scope>NUCLEOTIDE SEQUENCE [LARGE SCALE GENOMIC DNA]</scope>
    <source>
        <strain evidence="1 2">ALL</strain>
    </source>
</reference>
<dbReference type="FunFam" id="3.40.50.720:FF:000084">
    <property type="entry name" value="Short-chain dehydrogenase reductase"/>
    <property type="match status" value="1"/>
</dbReference>
<dbReference type="OrthoDB" id="47007at2759"/>
<sequence>MARFLNKVAIITGSSNGIGQSTAVLMASEGASVMIHGRSLDGLQRTASLIVDKGIPAERDLTKKTIEKFGKIDILVNNAGVVALPNNDSESMEAYDHIHDVNIKSIIKLNNLTLPYLEQTKGNIVHVSSVSAVLPRPSRTYYSMSKAALDHYMRNKTDELARKGIRINNVNPGMVRTNILNAMGIPEEKQQSFYDHYQKSIPLGRPAESEEIAKTIAFLASSDASYITGVALLADGGNAQLATV</sequence>
<dbReference type="EMBL" id="AZBU02000004">
    <property type="protein sequence ID" value="TKR82299.1"/>
    <property type="molecule type" value="Genomic_DNA"/>
</dbReference>
<dbReference type="PANTHER" id="PTHR43975">
    <property type="entry name" value="ZGC:101858"/>
    <property type="match status" value="1"/>
</dbReference>